<evidence type="ECO:0000256" key="1">
    <source>
        <dbReference type="SAM" id="SignalP"/>
    </source>
</evidence>
<evidence type="ECO:0000313" key="2">
    <source>
        <dbReference type="EMBL" id="CAI6349261.1"/>
    </source>
</evidence>
<evidence type="ECO:0000313" key="3">
    <source>
        <dbReference type="Proteomes" id="UP001160148"/>
    </source>
</evidence>
<feature type="chain" id="PRO_5043852514" evidence="1">
    <location>
        <begin position="21"/>
        <end position="822"/>
    </location>
</feature>
<accession>A0AAV0W1R8</accession>
<dbReference type="AlphaFoldDB" id="A0AAV0W1R8"/>
<comment type="caution">
    <text evidence="2">The sequence shown here is derived from an EMBL/GenBank/DDBJ whole genome shotgun (WGS) entry which is preliminary data.</text>
</comment>
<sequence>MKYLKVFLFFVLCFFNVSETIRYDETDNLSLIVNYLINTNENWMSVIIPRRKILINHEFQTIEMYLTKLPKQLKSSTSSSQKKYFVSKPDVLQTLNFMYTALKCEYAYLIRDILKFLYHEPKKTFKSLKGIQIYLGKVIFNLFKFKELSSDLKSSDQTLTISLLSIHVFLYKNGINPKKYAKTLITKWIHQMISLIEIFICKMCFFEFAELDIMSTQKQNLNSHPLDECLSRLKNFSDIGLYDDKYIDPDMYNPYNFLMHDYTNDIGLYDLMIECPSVPKKTMHIFESLITSYGIKNVLIYQIFLIESLRSLFSQQIMDVLQNITYDSNEKLSKLDQLYDGFNKYMDLIPDNYPPEFLNFIHDIKNALTDSLQSDKDNFESLHHILNNILSTTSIIHLETKKINSMTIISITDLIKNIKVSPYFSSFKQTFEILLQEPNMLKDYYLLDEINYDKITKSSNETSDVCLLVPQIRIGFIWIWVMLDRMPDDELKKPLDSYILTIFKNVTYLYEFKNTKSMVKKSLLNLLNHVKNSTSQSLANINSIEFVILKQLILSTVITMDYQELNNCEVTEENKTLYAELTCLHKFPFTYIQEEIDLAIQRICKMTGHRYDGTSEVQKGHTYIDTIKSLDEKESNKTHFYWYVYKKQVLNICQDLYQDFKTPDNHQINYRFQLTVLEWYLYKAYTQVLCMFRIKNKLPSNEQIVFIKEVFEKLLESLTFSTYLIRVVLHFINIYVNYFENKTIDEESIKNFTDIANEHADKLPYPHVSIKKFQQIHHFYYSFNSTIEFIYHYFIDTNNVKFIVDENNLTVSMFWDKLNMKC</sequence>
<gene>
    <name evidence="2" type="ORF">MEUPH1_LOCUS5846</name>
</gene>
<keyword evidence="3" id="KW-1185">Reference proteome</keyword>
<protein>
    <submittedName>
        <fullName evidence="2">Uncharacterized protein</fullName>
    </submittedName>
</protein>
<proteinExistence type="predicted"/>
<dbReference type="Proteomes" id="UP001160148">
    <property type="component" value="Unassembled WGS sequence"/>
</dbReference>
<feature type="signal peptide" evidence="1">
    <location>
        <begin position="1"/>
        <end position="20"/>
    </location>
</feature>
<keyword evidence="1" id="KW-0732">Signal</keyword>
<name>A0AAV0W1R8_9HEMI</name>
<reference evidence="2 3" key="1">
    <citation type="submission" date="2023-01" db="EMBL/GenBank/DDBJ databases">
        <authorList>
            <person name="Whitehead M."/>
        </authorList>
    </citation>
    <scope>NUCLEOTIDE SEQUENCE [LARGE SCALE GENOMIC DNA]</scope>
</reference>
<dbReference type="EMBL" id="CARXXK010000001">
    <property type="protein sequence ID" value="CAI6349261.1"/>
    <property type="molecule type" value="Genomic_DNA"/>
</dbReference>
<organism evidence="2 3">
    <name type="scientific">Macrosiphum euphorbiae</name>
    <name type="common">potato aphid</name>
    <dbReference type="NCBI Taxonomy" id="13131"/>
    <lineage>
        <taxon>Eukaryota</taxon>
        <taxon>Metazoa</taxon>
        <taxon>Ecdysozoa</taxon>
        <taxon>Arthropoda</taxon>
        <taxon>Hexapoda</taxon>
        <taxon>Insecta</taxon>
        <taxon>Pterygota</taxon>
        <taxon>Neoptera</taxon>
        <taxon>Paraneoptera</taxon>
        <taxon>Hemiptera</taxon>
        <taxon>Sternorrhyncha</taxon>
        <taxon>Aphidomorpha</taxon>
        <taxon>Aphidoidea</taxon>
        <taxon>Aphididae</taxon>
        <taxon>Macrosiphini</taxon>
        <taxon>Macrosiphum</taxon>
    </lineage>
</organism>